<feature type="transmembrane region" description="Helical" evidence="1">
    <location>
        <begin position="7"/>
        <end position="25"/>
    </location>
</feature>
<dbReference type="Pfam" id="PF01370">
    <property type="entry name" value="Epimerase"/>
    <property type="match status" value="1"/>
</dbReference>
<dbReference type="Gene3D" id="3.40.50.720">
    <property type="entry name" value="NAD(P)-binding Rossmann-like Domain"/>
    <property type="match status" value="1"/>
</dbReference>
<evidence type="ECO:0000313" key="4">
    <source>
        <dbReference type="Proteomes" id="UP000178449"/>
    </source>
</evidence>
<keyword evidence="1" id="KW-0472">Membrane</keyword>
<evidence type="ECO:0000313" key="3">
    <source>
        <dbReference type="EMBL" id="OGG92953.1"/>
    </source>
</evidence>
<dbReference type="PANTHER" id="PTHR43245:SF23">
    <property type="entry name" value="NAD(P)-BINDING DOMAIN-CONTAINING PROTEIN"/>
    <property type="match status" value="1"/>
</dbReference>
<dbReference type="InterPro" id="IPR036291">
    <property type="entry name" value="NAD(P)-bd_dom_sf"/>
</dbReference>
<dbReference type="InterPro" id="IPR050177">
    <property type="entry name" value="Lipid_A_modif_metabolic_enz"/>
</dbReference>
<dbReference type="SUPFAM" id="SSF51735">
    <property type="entry name" value="NAD(P)-binding Rossmann-fold domains"/>
    <property type="match status" value="1"/>
</dbReference>
<dbReference type="EMBL" id="MFNE01000054">
    <property type="protein sequence ID" value="OGG92953.1"/>
    <property type="molecule type" value="Genomic_DNA"/>
</dbReference>
<dbReference type="InterPro" id="IPR001509">
    <property type="entry name" value="Epimerase_deHydtase"/>
</dbReference>
<gene>
    <name evidence="3" type="ORF">A2527_04250</name>
</gene>
<comment type="caution">
    <text evidence="3">The sequence shown here is derived from an EMBL/GenBank/DDBJ whole genome shotgun (WGS) entry which is preliminary data.</text>
</comment>
<dbReference type="Proteomes" id="UP000178449">
    <property type="component" value="Unassembled WGS sequence"/>
</dbReference>
<proteinExistence type="predicted"/>
<name>A0A1F6G4B1_9PROT</name>
<organism evidence="3 4">
    <name type="scientific">Candidatus Lambdaproteobacteria bacterium RIFOXYD2_FULL_50_16</name>
    <dbReference type="NCBI Taxonomy" id="1817772"/>
    <lineage>
        <taxon>Bacteria</taxon>
        <taxon>Pseudomonadati</taxon>
        <taxon>Pseudomonadota</taxon>
        <taxon>Candidatus Lambdaproteobacteria</taxon>
    </lineage>
</organism>
<keyword evidence="1" id="KW-1133">Transmembrane helix</keyword>
<dbReference type="PANTHER" id="PTHR43245">
    <property type="entry name" value="BIFUNCTIONAL POLYMYXIN RESISTANCE PROTEIN ARNA"/>
    <property type="match status" value="1"/>
</dbReference>
<evidence type="ECO:0000256" key="1">
    <source>
        <dbReference type="SAM" id="Phobius"/>
    </source>
</evidence>
<accession>A0A1F6G4B1</accession>
<evidence type="ECO:0000259" key="2">
    <source>
        <dbReference type="Pfam" id="PF01370"/>
    </source>
</evidence>
<sequence length="314" mass="35080">MSDSKRILITGGAGYLGSMMVPMLLDLGHKVTVIDNFMFHQSSLNMVCENPNFQVHRGDARDEGTMKKLVKDVDVVIPLAALVGVPLCNRDQLGTVSTNRDAVILLTKLLSKNQQILMPITNSGYGIGEAGKFCTEETPLKPISTYGKTKVEAEAAVLEFGNAISFRLATVFGMAPRMRIDLLVNDFVYRAFNDRAVVLFESHFKRNYIHVRDIARVFIHGIKNFEKMKGESYNVGLSDANLSKLELCQQIQKHLPNFVFLEAPIGEDPDKRDYIVSNDKVEKTGYKPKYGLDHGIPELIKGYTMIKNSIYGNV</sequence>
<dbReference type="STRING" id="1817772.A2527_04250"/>
<feature type="domain" description="NAD-dependent epimerase/dehydratase" evidence="2">
    <location>
        <begin position="7"/>
        <end position="236"/>
    </location>
</feature>
<keyword evidence="1" id="KW-0812">Transmembrane</keyword>
<dbReference type="AlphaFoldDB" id="A0A1F6G4B1"/>
<dbReference type="CDD" id="cd08946">
    <property type="entry name" value="SDR_e"/>
    <property type="match status" value="1"/>
</dbReference>
<protein>
    <recommendedName>
        <fullName evidence="2">NAD-dependent epimerase/dehydratase domain-containing protein</fullName>
    </recommendedName>
</protein>
<reference evidence="3 4" key="1">
    <citation type="journal article" date="2016" name="Nat. Commun.">
        <title>Thousands of microbial genomes shed light on interconnected biogeochemical processes in an aquifer system.</title>
        <authorList>
            <person name="Anantharaman K."/>
            <person name="Brown C.T."/>
            <person name="Hug L.A."/>
            <person name="Sharon I."/>
            <person name="Castelle C.J."/>
            <person name="Probst A.J."/>
            <person name="Thomas B.C."/>
            <person name="Singh A."/>
            <person name="Wilkins M.J."/>
            <person name="Karaoz U."/>
            <person name="Brodie E.L."/>
            <person name="Williams K.H."/>
            <person name="Hubbard S.S."/>
            <person name="Banfield J.F."/>
        </authorList>
    </citation>
    <scope>NUCLEOTIDE SEQUENCE [LARGE SCALE GENOMIC DNA]</scope>
</reference>